<feature type="domain" description="Amidase" evidence="11">
    <location>
        <begin position="22"/>
        <end position="463"/>
    </location>
</feature>
<reference evidence="12 13" key="1">
    <citation type="submission" date="2022-05" db="EMBL/GenBank/DDBJ databases">
        <authorList>
            <person name="Park J.-S."/>
        </authorList>
    </citation>
    <scope>NUCLEOTIDE SEQUENCE [LARGE SCALE GENOMIC DNA]</scope>
    <source>
        <strain evidence="12 13">2012CJ34-2</strain>
    </source>
</reference>
<name>A0ABT0PCD7_9GAMM</name>
<comment type="function">
    <text evidence="10">Allows the formation of correctly charged Gln-tRNA(Gln) through the transamidation of misacylated Glu-tRNA(Gln) in organisms which lack glutaminyl-tRNA synthetase. The reaction takes place in the presence of glutamine and ATP through an activated gamma-phospho-Glu-tRNA(Gln).</text>
</comment>
<dbReference type="Gene3D" id="3.90.1300.10">
    <property type="entry name" value="Amidase signature (AS) domain"/>
    <property type="match status" value="1"/>
</dbReference>
<dbReference type="Pfam" id="PF01425">
    <property type="entry name" value="Amidase"/>
    <property type="match status" value="1"/>
</dbReference>
<evidence type="ECO:0000256" key="6">
    <source>
        <dbReference type="ARBA" id="ARBA00022741"/>
    </source>
</evidence>
<evidence type="ECO:0000256" key="8">
    <source>
        <dbReference type="ARBA" id="ARBA00022917"/>
    </source>
</evidence>
<evidence type="ECO:0000259" key="11">
    <source>
        <dbReference type="Pfam" id="PF01425"/>
    </source>
</evidence>
<evidence type="ECO:0000256" key="10">
    <source>
        <dbReference type="HAMAP-Rule" id="MF_00120"/>
    </source>
</evidence>
<dbReference type="InterPro" id="IPR036928">
    <property type="entry name" value="AS_sf"/>
</dbReference>
<dbReference type="NCBIfam" id="TIGR00132">
    <property type="entry name" value="gatA"/>
    <property type="match status" value="1"/>
</dbReference>
<protein>
    <recommendedName>
        <fullName evidence="4 10">Glutamyl-tRNA(Gln) amidotransferase subunit A</fullName>
        <shortName evidence="10">Glu-ADT subunit A</shortName>
        <ecNumber evidence="3 10">6.3.5.7</ecNumber>
    </recommendedName>
</protein>
<evidence type="ECO:0000256" key="3">
    <source>
        <dbReference type="ARBA" id="ARBA00012739"/>
    </source>
</evidence>
<comment type="subunit">
    <text evidence="2 10">Heterotrimer of A, B and C subunits.</text>
</comment>
<dbReference type="PANTHER" id="PTHR11895:SF151">
    <property type="entry name" value="GLUTAMYL-TRNA(GLN) AMIDOTRANSFERASE SUBUNIT A"/>
    <property type="match status" value="1"/>
</dbReference>
<dbReference type="PROSITE" id="PS00571">
    <property type="entry name" value="AMIDASES"/>
    <property type="match status" value="1"/>
</dbReference>
<feature type="active site" description="Acyl-ester intermediate" evidence="10">
    <location>
        <position position="175"/>
    </location>
</feature>
<keyword evidence="13" id="KW-1185">Reference proteome</keyword>
<gene>
    <name evidence="10 12" type="primary">gatA</name>
    <name evidence="12" type="ORF">M3P05_03035</name>
</gene>
<dbReference type="RefSeq" id="WP_249697916.1">
    <property type="nucleotide sequence ID" value="NZ_JAMFLX010000003.1"/>
</dbReference>
<keyword evidence="8 10" id="KW-0648">Protein biosynthesis</keyword>
<evidence type="ECO:0000256" key="2">
    <source>
        <dbReference type="ARBA" id="ARBA00011123"/>
    </source>
</evidence>
<dbReference type="PIRSF" id="PIRSF001221">
    <property type="entry name" value="Amidase_fungi"/>
    <property type="match status" value="1"/>
</dbReference>
<dbReference type="InterPro" id="IPR004412">
    <property type="entry name" value="GatA"/>
</dbReference>
<keyword evidence="7 10" id="KW-0067">ATP-binding</keyword>
<proteinExistence type="inferred from homology"/>
<dbReference type="InterPro" id="IPR020556">
    <property type="entry name" value="Amidase_CS"/>
</dbReference>
<keyword evidence="6 10" id="KW-0547">Nucleotide-binding</keyword>
<comment type="catalytic activity">
    <reaction evidence="9 10">
        <text>L-glutamyl-tRNA(Gln) + L-glutamine + ATP + H2O = L-glutaminyl-tRNA(Gln) + L-glutamate + ADP + phosphate + H(+)</text>
        <dbReference type="Rhea" id="RHEA:17521"/>
        <dbReference type="Rhea" id="RHEA-COMP:9681"/>
        <dbReference type="Rhea" id="RHEA-COMP:9684"/>
        <dbReference type="ChEBI" id="CHEBI:15377"/>
        <dbReference type="ChEBI" id="CHEBI:15378"/>
        <dbReference type="ChEBI" id="CHEBI:29985"/>
        <dbReference type="ChEBI" id="CHEBI:30616"/>
        <dbReference type="ChEBI" id="CHEBI:43474"/>
        <dbReference type="ChEBI" id="CHEBI:58359"/>
        <dbReference type="ChEBI" id="CHEBI:78520"/>
        <dbReference type="ChEBI" id="CHEBI:78521"/>
        <dbReference type="ChEBI" id="CHEBI:456216"/>
        <dbReference type="EC" id="6.3.5.7"/>
    </reaction>
</comment>
<feature type="active site" description="Charge relay system" evidence="10">
    <location>
        <position position="151"/>
    </location>
</feature>
<evidence type="ECO:0000313" key="13">
    <source>
        <dbReference type="Proteomes" id="UP001203338"/>
    </source>
</evidence>
<evidence type="ECO:0000313" key="12">
    <source>
        <dbReference type="EMBL" id="MCL6268926.1"/>
    </source>
</evidence>
<evidence type="ECO:0000256" key="9">
    <source>
        <dbReference type="ARBA" id="ARBA00047407"/>
    </source>
</evidence>
<evidence type="ECO:0000256" key="5">
    <source>
        <dbReference type="ARBA" id="ARBA00022598"/>
    </source>
</evidence>
<organism evidence="12 13">
    <name type="scientific">Parendozoicomonas callyspongiae</name>
    <dbReference type="NCBI Taxonomy" id="2942213"/>
    <lineage>
        <taxon>Bacteria</taxon>
        <taxon>Pseudomonadati</taxon>
        <taxon>Pseudomonadota</taxon>
        <taxon>Gammaproteobacteria</taxon>
        <taxon>Oceanospirillales</taxon>
        <taxon>Endozoicomonadaceae</taxon>
        <taxon>Parendozoicomonas</taxon>
    </lineage>
</organism>
<evidence type="ECO:0000256" key="4">
    <source>
        <dbReference type="ARBA" id="ARBA00014428"/>
    </source>
</evidence>
<evidence type="ECO:0000256" key="7">
    <source>
        <dbReference type="ARBA" id="ARBA00022840"/>
    </source>
</evidence>
<comment type="caution">
    <text evidence="12">The sequence shown here is derived from an EMBL/GenBank/DDBJ whole genome shotgun (WGS) entry which is preliminary data.</text>
</comment>
<evidence type="ECO:0000256" key="1">
    <source>
        <dbReference type="ARBA" id="ARBA00008069"/>
    </source>
</evidence>
<dbReference type="InterPro" id="IPR023631">
    <property type="entry name" value="Amidase_dom"/>
</dbReference>
<dbReference type="HAMAP" id="MF_00120">
    <property type="entry name" value="GatA"/>
    <property type="match status" value="1"/>
</dbReference>
<dbReference type="Proteomes" id="UP001203338">
    <property type="component" value="Unassembled WGS sequence"/>
</dbReference>
<dbReference type="InterPro" id="IPR000120">
    <property type="entry name" value="Amidase"/>
</dbReference>
<dbReference type="EC" id="6.3.5.7" evidence="3 10"/>
<keyword evidence="5 10" id="KW-0436">Ligase</keyword>
<sequence length="489" mass="52265">MIEKSLAELSRSLKAGEVSSVELTQTYLDRINTLGSDLNAFITVCPDIALEQAKAADEAIAAGNTTPLTGIPLAHKDLFCTQGIKTSCGSRMLDNFIAPYESTVTANFKAAGAVNLGKLNMDEFAMGGANENSYYGPVKNPWNHDMIPGGSSGGSAAAVAARLAAGTTGTDTGGSIRQPASMCGITGIKPTYGRVSRWGMVAFASSLDQAGPMARTAEDAAMMLNVMAGFDPKDSTCMDRAVPDYTATLNEPLKGLRIGLPKEYFAEGLDNKVEQVVRDAIKEYEKLGATVKEISLPRTHHSVAAYYVIAPAEASANLSRFDGARFGHRCEDPKDLEDMYKRSRAEGFGREVKNRILVGAYALSAGYYDAYYAKAQKLRRMIRDDFMSAFNEVDVIMGPTAPTPAFPIGDKTDDPVAMYLGDIFTISVNLAGLPAMSVPAGMVDGLPVGLQIIAPHFEEARLLNAGHQYQQVTDWHLAVPTGIDAGMKG</sequence>
<comment type="similarity">
    <text evidence="1 10">Belongs to the amidase family. GatA subfamily.</text>
</comment>
<accession>A0ABT0PCD7</accession>
<dbReference type="PANTHER" id="PTHR11895">
    <property type="entry name" value="TRANSAMIDASE"/>
    <property type="match status" value="1"/>
</dbReference>
<dbReference type="EMBL" id="JAMFLX010000003">
    <property type="protein sequence ID" value="MCL6268926.1"/>
    <property type="molecule type" value="Genomic_DNA"/>
</dbReference>
<dbReference type="SUPFAM" id="SSF75304">
    <property type="entry name" value="Amidase signature (AS) enzymes"/>
    <property type="match status" value="1"/>
</dbReference>
<feature type="active site" description="Charge relay system" evidence="10">
    <location>
        <position position="76"/>
    </location>
</feature>